<evidence type="ECO:0000256" key="1">
    <source>
        <dbReference type="ARBA" id="ARBA00004141"/>
    </source>
</evidence>
<dbReference type="EMBL" id="JADGIZ020000015">
    <property type="protein sequence ID" value="KAL2916645.1"/>
    <property type="molecule type" value="Genomic_DNA"/>
</dbReference>
<evidence type="ECO:0000256" key="9">
    <source>
        <dbReference type="SAM" id="Phobius"/>
    </source>
</evidence>
<protein>
    <recommendedName>
        <fullName evidence="10">ABC transporter domain-containing protein</fullName>
    </recommendedName>
</protein>
<evidence type="ECO:0000313" key="11">
    <source>
        <dbReference type="EMBL" id="KAL2916645.1"/>
    </source>
</evidence>
<feature type="transmembrane region" description="Helical" evidence="9">
    <location>
        <begin position="130"/>
        <end position="150"/>
    </location>
</feature>
<organism evidence="11 12">
    <name type="scientific">Polyrhizophydium stewartii</name>
    <dbReference type="NCBI Taxonomy" id="2732419"/>
    <lineage>
        <taxon>Eukaryota</taxon>
        <taxon>Fungi</taxon>
        <taxon>Fungi incertae sedis</taxon>
        <taxon>Chytridiomycota</taxon>
        <taxon>Chytridiomycota incertae sedis</taxon>
        <taxon>Chytridiomycetes</taxon>
        <taxon>Rhizophydiales</taxon>
        <taxon>Rhizophydiales incertae sedis</taxon>
        <taxon>Polyrhizophydium</taxon>
    </lineage>
</organism>
<keyword evidence="2" id="KW-0813">Transport</keyword>
<evidence type="ECO:0000313" key="12">
    <source>
        <dbReference type="Proteomes" id="UP001527925"/>
    </source>
</evidence>
<feature type="compositionally biased region" description="Basic and acidic residues" evidence="8">
    <location>
        <begin position="620"/>
        <end position="643"/>
    </location>
</feature>
<dbReference type="Pfam" id="PF00005">
    <property type="entry name" value="ABC_tran"/>
    <property type="match status" value="1"/>
</dbReference>
<dbReference type="SMART" id="SM00382">
    <property type="entry name" value="AAA"/>
    <property type="match status" value="1"/>
</dbReference>
<dbReference type="InterPro" id="IPR017871">
    <property type="entry name" value="ABC_transporter-like_CS"/>
</dbReference>
<dbReference type="SUPFAM" id="SSF52540">
    <property type="entry name" value="P-loop containing nucleoside triphosphate hydrolases"/>
    <property type="match status" value="1"/>
</dbReference>
<dbReference type="Proteomes" id="UP001527925">
    <property type="component" value="Unassembled WGS sequence"/>
</dbReference>
<dbReference type="Gene3D" id="3.40.50.300">
    <property type="entry name" value="P-loop containing nucleotide triphosphate hydrolases"/>
    <property type="match status" value="1"/>
</dbReference>
<keyword evidence="4" id="KW-0547">Nucleotide-binding</keyword>
<evidence type="ECO:0000256" key="8">
    <source>
        <dbReference type="SAM" id="MobiDB-lite"/>
    </source>
</evidence>
<feature type="compositionally biased region" description="Basic and acidic residues" evidence="8">
    <location>
        <begin position="199"/>
        <end position="240"/>
    </location>
</feature>
<evidence type="ECO:0000256" key="4">
    <source>
        <dbReference type="ARBA" id="ARBA00022741"/>
    </source>
</evidence>
<name>A0ABR4NAT7_9FUNG</name>
<evidence type="ECO:0000256" key="6">
    <source>
        <dbReference type="ARBA" id="ARBA00022989"/>
    </source>
</evidence>
<dbReference type="InterPro" id="IPR003593">
    <property type="entry name" value="AAA+_ATPase"/>
</dbReference>
<feature type="transmembrane region" description="Helical" evidence="9">
    <location>
        <begin position="740"/>
        <end position="767"/>
    </location>
</feature>
<gene>
    <name evidence="11" type="ORF">HK105_203757</name>
</gene>
<dbReference type="InterPro" id="IPR050352">
    <property type="entry name" value="ABCG_transporters"/>
</dbReference>
<keyword evidence="7 9" id="KW-0472">Membrane</keyword>
<keyword evidence="6 9" id="KW-1133">Transmembrane helix</keyword>
<dbReference type="InterPro" id="IPR043926">
    <property type="entry name" value="ABCG_dom"/>
</dbReference>
<feature type="transmembrane region" description="Helical" evidence="9">
    <location>
        <begin position="852"/>
        <end position="872"/>
    </location>
</feature>
<evidence type="ECO:0000256" key="7">
    <source>
        <dbReference type="ARBA" id="ARBA00023136"/>
    </source>
</evidence>
<dbReference type="PANTHER" id="PTHR48041">
    <property type="entry name" value="ABC TRANSPORTER G FAMILY MEMBER 28"/>
    <property type="match status" value="1"/>
</dbReference>
<evidence type="ECO:0000259" key="10">
    <source>
        <dbReference type="PROSITE" id="PS50893"/>
    </source>
</evidence>
<feature type="transmembrane region" description="Helical" evidence="9">
    <location>
        <begin position="927"/>
        <end position="948"/>
    </location>
</feature>
<dbReference type="PROSITE" id="PS50893">
    <property type="entry name" value="ABC_TRANSPORTER_2"/>
    <property type="match status" value="1"/>
</dbReference>
<dbReference type="CDD" id="cd03213">
    <property type="entry name" value="ABCG_EPDR"/>
    <property type="match status" value="1"/>
</dbReference>
<dbReference type="PANTHER" id="PTHR48041:SF91">
    <property type="entry name" value="ABC TRANSPORTER G FAMILY MEMBER 28"/>
    <property type="match status" value="1"/>
</dbReference>
<feature type="transmembrane region" description="Helical" evidence="9">
    <location>
        <begin position="824"/>
        <end position="845"/>
    </location>
</feature>
<feature type="transmembrane region" description="Helical" evidence="9">
    <location>
        <begin position="788"/>
        <end position="812"/>
    </location>
</feature>
<feature type="transmembrane region" description="Helical" evidence="9">
    <location>
        <begin position="699"/>
        <end position="720"/>
    </location>
</feature>
<keyword evidence="3 9" id="KW-0812">Transmembrane</keyword>
<feature type="region of interest" description="Disordered" evidence="8">
    <location>
        <begin position="186"/>
        <end position="258"/>
    </location>
</feature>
<evidence type="ECO:0000256" key="2">
    <source>
        <dbReference type="ARBA" id="ARBA00022448"/>
    </source>
</evidence>
<dbReference type="InterPro" id="IPR027417">
    <property type="entry name" value="P-loop_NTPase"/>
</dbReference>
<proteinExistence type="predicted"/>
<evidence type="ECO:0000256" key="3">
    <source>
        <dbReference type="ARBA" id="ARBA00022692"/>
    </source>
</evidence>
<feature type="domain" description="ABC transporter" evidence="10">
    <location>
        <begin position="324"/>
        <end position="562"/>
    </location>
</feature>
<dbReference type="Pfam" id="PF19055">
    <property type="entry name" value="ABC2_membrane_7"/>
    <property type="match status" value="1"/>
</dbReference>
<dbReference type="PROSITE" id="PS00211">
    <property type="entry name" value="ABC_TRANSPORTER_1"/>
    <property type="match status" value="1"/>
</dbReference>
<feature type="compositionally biased region" description="Basic residues" evidence="8">
    <location>
        <begin position="188"/>
        <end position="197"/>
    </location>
</feature>
<keyword evidence="5" id="KW-0067">ATP-binding</keyword>
<comment type="subcellular location">
    <subcellularLocation>
        <location evidence="1">Membrane</location>
        <topology evidence="1">Multi-pass membrane protein</topology>
    </subcellularLocation>
</comment>
<evidence type="ECO:0000256" key="5">
    <source>
        <dbReference type="ARBA" id="ARBA00022840"/>
    </source>
</evidence>
<dbReference type="InterPro" id="IPR003439">
    <property type="entry name" value="ABC_transporter-like_ATP-bd"/>
</dbReference>
<comment type="caution">
    <text evidence="11">The sequence shown here is derived from an EMBL/GenBank/DDBJ whole genome shotgun (WGS) entry which is preliminary data.</text>
</comment>
<sequence length="954" mass="104283">MPPPKKLAEAPLYPDLPCFFSNITTGIPLAPQPVCQPGYYCPNVDPNNPLTVPTECPASPACRIERLSLGRCGPQGKYEPTICDPGHFCPTPREMYPCPAGNYCPSGTVVPNKCDFFSICPEGTIIQRSYTGFVICGILDVALAVLFLAVRLRELKMSNSSWTELLPPPLRKFMYEWSDKRAKLARSASKRSAKSRASKSNDNDVKADEAKAVEMAQAKDQRKNFDEHESQGEPKSDTKPSQDTATGEGNAADEEIKVNVAPAQAEIIEDSDAIEADQEHEAEDSIKQENPSPAVVENETIVDISRLTSVWNRGLGGHNLSVDFKFSEMGLQLPSGKYILKGVTGEIKSSRMTAIMGPSGAGKTTFMNVLCGKVSRTKGDLFVNGKRAEIPDYKKIMGYVPQDDVMLRELTVREIVLHSARCRLPRSWPAAEIEKYVDDLLVALNLAHVAHTVIGDETTRGVSGGQRKRVNIAIEMAAVPICLFLDEPTSGLDSTAALDVANILQQITQLGMTIVAVIHQPRIEIFRKFDDVLMIAPGGRTAYLGPTAGARPYFERLGFVFDPLANEADVLMDILAGKGHNTNGKTTPEDLIHMWNQHITLLNGGSSSSSATIHNNSHVPEPKAADVDTEEARHAADADADANDGKGNKITLVHSSAADADFDATIRTIVSERGASMLRQIVLCHNRSLVQQMRMVSTLALETLVGMIAGLLMGISANSADELYTGVYIQPYTSLSPAPLVFAAPLLGLLIGLSIALASGSPGVMVFSEEKTVYWREAAAGHSRVGYYVGKTLSTVYRIVLSSLHFTALFYFLSRPLMPFDHEFVVVFLSFFGVYGAAAIVSMVVRRENAGLLSVVANLFAGVFCGYGPTLADAKNWNLLFIWELSFNKWGAEAMFSDSIWPYRDVYMIDLTAKTFGYTMNRFSVDVAMMFAIGVAWRIIAFVLMIVMNRDKQR</sequence>
<accession>A0ABR4NAT7</accession>
<feature type="region of interest" description="Disordered" evidence="8">
    <location>
        <begin position="606"/>
        <end position="643"/>
    </location>
</feature>
<keyword evidence="12" id="KW-1185">Reference proteome</keyword>
<reference evidence="11 12" key="1">
    <citation type="submission" date="2023-09" db="EMBL/GenBank/DDBJ databases">
        <title>Pangenome analysis of Batrachochytrium dendrobatidis and related Chytrids.</title>
        <authorList>
            <person name="Yacoub M.N."/>
            <person name="Stajich J.E."/>
            <person name="James T.Y."/>
        </authorList>
    </citation>
    <scope>NUCLEOTIDE SEQUENCE [LARGE SCALE GENOMIC DNA]</scope>
    <source>
        <strain evidence="11 12">JEL0888</strain>
    </source>
</reference>